<accession>A0A9P6H5S7</accession>
<dbReference type="EMBL" id="WIUZ02000018">
    <property type="protein sequence ID" value="KAF9779829.1"/>
    <property type="molecule type" value="Genomic_DNA"/>
</dbReference>
<name>A0A9P6H5S7_9AGAM</name>
<gene>
    <name evidence="2" type="ORF">BJ322DRAFT_1086735</name>
</gene>
<reference evidence="2" key="1">
    <citation type="journal article" date="2020" name="Nat. Commun.">
        <title>Large-scale genome sequencing of mycorrhizal fungi provides insights into the early evolution of symbiotic traits.</title>
        <authorList>
            <person name="Miyauchi S."/>
            <person name="Kiss E."/>
            <person name="Kuo A."/>
            <person name="Drula E."/>
            <person name="Kohler A."/>
            <person name="Sanchez-Garcia M."/>
            <person name="Morin E."/>
            <person name="Andreopoulos B."/>
            <person name="Barry K.W."/>
            <person name="Bonito G."/>
            <person name="Buee M."/>
            <person name="Carver A."/>
            <person name="Chen C."/>
            <person name="Cichocki N."/>
            <person name="Clum A."/>
            <person name="Culley D."/>
            <person name="Crous P.W."/>
            <person name="Fauchery L."/>
            <person name="Girlanda M."/>
            <person name="Hayes R.D."/>
            <person name="Keri Z."/>
            <person name="LaButti K."/>
            <person name="Lipzen A."/>
            <person name="Lombard V."/>
            <person name="Magnuson J."/>
            <person name="Maillard F."/>
            <person name="Murat C."/>
            <person name="Nolan M."/>
            <person name="Ohm R.A."/>
            <person name="Pangilinan J."/>
            <person name="Pereira M.F."/>
            <person name="Perotto S."/>
            <person name="Peter M."/>
            <person name="Pfister S."/>
            <person name="Riley R."/>
            <person name="Sitrit Y."/>
            <person name="Stielow J.B."/>
            <person name="Szollosi G."/>
            <person name="Zifcakova L."/>
            <person name="Stursova M."/>
            <person name="Spatafora J.W."/>
            <person name="Tedersoo L."/>
            <person name="Vaario L.M."/>
            <person name="Yamada A."/>
            <person name="Yan M."/>
            <person name="Wang P."/>
            <person name="Xu J."/>
            <person name="Bruns T."/>
            <person name="Baldrian P."/>
            <person name="Vilgalys R."/>
            <person name="Dunand C."/>
            <person name="Henrissat B."/>
            <person name="Grigoriev I.V."/>
            <person name="Hibbett D."/>
            <person name="Nagy L.G."/>
            <person name="Martin F.M."/>
        </authorList>
    </citation>
    <scope>NUCLEOTIDE SEQUENCE</scope>
    <source>
        <strain evidence="2">UH-Tt-Lm1</strain>
    </source>
</reference>
<dbReference type="AlphaFoldDB" id="A0A9P6H5S7"/>
<feature type="compositionally biased region" description="Low complexity" evidence="1">
    <location>
        <begin position="339"/>
        <end position="350"/>
    </location>
</feature>
<evidence type="ECO:0000313" key="3">
    <source>
        <dbReference type="Proteomes" id="UP000736335"/>
    </source>
</evidence>
<evidence type="ECO:0000313" key="2">
    <source>
        <dbReference type="EMBL" id="KAF9779829.1"/>
    </source>
</evidence>
<evidence type="ECO:0000256" key="1">
    <source>
        <dbReference type="SAM" id="MobiDB-lite"/>
    </source>
</evidence>
<dbReference type="Proteomes" id="UP000736335">
    <property type="component" value="Unassembled WGS sequence"/>
</dbReference>
<proteinExistence type="predicted"/>
<reference evidence="2" key="2">
    <citation type="submission" date="2020-11" db="EMBL/GenBank/DDBJ databases">
        <authorList>
            <consortium name="DOE Joint Genome Institute"/>
            <person name="Kuo A."/>
            <person name="Miyauchi S."/>
            <person name="Kiss E."/>
            <person name="Drula E."/>
            <person name="Kohler A."/>
            <person name="Sanchez-Garcia M."/>
            <person name="Andreopoulos B."/>
            <person name="Barry K.W."/>
            <person name="Bonito G."/>
            <person name="Buee M."/>
            <person name="Carver A."/>
            <person name="Chen C."/>
            <person name="Cichocki N."/>
            <person name="Clum A."/>
            <person name="Culley D."/>
            <person name="Crous P.W."/>
            <person name="Fauchery L."/>
            <person name="Girlanda M."/>
            <person name="Hayes R."/>
            <person name="Keri Z."/>
            <person name="Labutti K."/>
            <person name="Lipzen A."/>
            <person name="Lombard V."/>
            <person name="Magnuson J."/>
            <person name="Maillard F."/>
            <person name="Morin E."/>
            <person name="Murat C."/>
            <person name="Nolan M."/>
            <person name="Ohm R."/>
            <person name="Pangilinan J."/>
            <person name="Pereira M."/>
            <person name="Perotto S."/>
            <person name="Peter M."/>
            <person name="Riley R."/>
            <person name="Sitrit Y."/>
            <person name="Stielow B."/>
            <person name="Szollosi G."/>
            <person name="Zifcakova L."/>
            <person name="Stursova M."/>
            <person name="Spatafora J.W."/>
            <person name="Tedersoo L."/>
            <person name="Vaario L.-M."/>
            <person name="Yamada A."/>
            <person name="Yan M."/>
            <person name="Wang P."/>
            <person name="Xu J."/>
            <person name="Bruns T."/>
            <person name="Baldrian P."/>
            <person name="Vilgalys R."/>
            <person name="Henrissat B."/>
            <person name="Grigoriev I.V."/>
            <person name="Hibbett D."/>
            <person name="Nagy L.G."/>
            <person name="Martin F.M."/>
        </authorList>
    </citation>
    <scope>NUCLEOTIDE SEQUENCE</scope>
    <source>
        <strain evidence="2">UH-Tt-Lm1</strain>
    </source>
</reference>
<sequence length="458" mass="50565">MIREESRMGDTRAQLRSKIGALPQSQLARATDALSMIWDGITGPPDPRMPEPQSTDRARSNQFSMWQRAIFPLTSNWQRMKLALLKSIPTGTFIDVQLYACNAIGDGQPFDLKPVFTSSIVIQEWAPAITTQITGINLKAAPLMDGLTDDYEYWDGGLTDGLHEDKPILNHRTEVAPTAEGLEAVVLSGAWRTWKSLLSYAYTNKMTFAPLQASTGEGDPLATTDMQRQQSCSPRSMYSLATALGIEHIRNDALKDIQLKLTMSNIAKEMFTSFAANHTAVMDLETQFLLENFTERNPKLLMEHIQRMASGETPFLPGTLSLIYGKLIDKFFVQSTSTGSTLGKSTETGGQSAAEPASATQVPNSTPRADPTPSPVPSPSTQESKPEFVPLGAVWLQCFQCGKRARMQDLYNGGARCPRCPSRSRNRGRPFMQCPSCNLIRTGSRNRCLRRACQAIFV</sequence>
<organism evidence="2 3">
    <name type="scientific">Thelephora terrestris</name>
    <dbReference type="NCBI Taxonomy" id="56493"/>
    <lineage>
        <taxon>Eukaryota</taxon>
        <taxon>Fungi</taxon>
        <taxon>Dikarya</taxon>
        <taxon>Basidiomycota</taxon>
        <taxon>Agaricomycotina</taxon>
        <taxon>Agaricomycetes</taxon>
        <taxon>Thelephorales</taxon>
        <taxon>Thelephoraceae</taxon>
        <taxon>Thelephora</taxon>
    </lineage>
</organism>
<feature type="region of interest" description="Disordered" evidence="1">
    <location>
        <begin position="339"/>
        <end position="385"/>
    </location>
</feature>
<dbReference type="OrthoDB" id="6359816at2759"/>
<protein>
    <submittedName>
        <fullName evidence="2">Uncharacterized protein</fullName>
    </submittedName>
</protein>
<keyword evidence="3" id="KW-1185">Reference proteome</keyword>
<comment type="caution">
    <text evidence="2">The sequence shown here is derived from an EMBL/GenBank/DDBJ whole genome shotgun (WGS) entry which is preliminary data.</text>
</comment>